<gene>
    <name evidence="2" type="ORF">EJ04DRAFT_452106</name>
</gene>
<feature type="compositionally biased region" description="Polar residues" evidence="1">
    <location>
        <begin position="172"/>
        <end position="193"/>
    </location>
</feature>
<protein>
    <submittedName>
        <fullName evidence="2">Uncharacterized protein</fullName>
    </submittedName>
</protein>
<evidence type="ECO:0000313" key="3">
    <source>
        <dbReference type="Proteomes" id="UP000799444"/>
    </source>
</evidence>
<reference evidence="2" key="1">
    <citation type="journal article" date="2020" name="Stud. Mycol.">
        <title>101 Dothideomycetes genomes: a test case for predicting lifestyles and emergence of pathogens.</title>
        <authorList>
            <person name="Haridas S."/>
            <person name="Albert R."/>
            <person name="Binder M."/>
            <person name="Bloem J."/>
            <person name="Labutti K."/>
            <person name="Salamov A."/>
            <person name="Andreopoulos B."/>
            <person name="Baker S."/>
            <person name="Barry K."/>
            <person name="Bills G."/>
            <person name="Bluhm B."/>
            <person name="Cannon C."/>
            <person name="Castanera R."/>
            <person name="Culley D."/>
            <person name="Daum C."/>
            <person name="Ezra D."/>
            <person name="Gonzalez J."/>
            <person name="Henrissat B."/>
            <person name="Kuo A."/>
            <person name="Liang C."/>
            <person name="Lipzen A."/>
            <person name="Lutzoni F."/>
            <person name="Magnuson J."/>
            <person name="Mondo S."/>
            <person name="Nolan M."/>
            <person name="Ohm R."/>
            <person name="Pangilinan J."/>
            <person name="Park H.-J."/>
            <person name="Ramirez L."/>
            <person name="Alfaro M."/>
            <person name="Sun H."/>
            <person name="Tritt A."/>
            <person name="Yoshinaga Y."/>
            <person name="Zwiers L.-H."/>
            <person name="Turgeon B."/>
            <person name="Goodwin S."/>
            <person name="Spatafora J."/>
            <person name="Crous P."/>
            <person name="Grigoriev I."/>
        </authorList>
    </citation>
    <scope>NUCLEOTIDE SEQUENCE</scope>
    <source>
        <strain evidence="2">CBS 125425</strain>
    </source>
</reference>
<sequence>MESEKVPTLGPLALLKGTFISTGFNQIFRPKSKSSKTKFKNAITSKEIDDNIMQLNLTSEVLTFFDPLGEIPNRGFDGQPDTFLNGIPYTQQIKDATNVDTGKGDLPGERDGIHFETGIWLFVPASTDTPKQDAELVRMASIPHGTTISARGPAKPEETTAAPSFKRVDITPTAQGRQQKPSQDVGNASTSRLPQDLKKFVDAGTITDAILKNPNTVLQNANEGKDIKQTISFSVTSNVPLRDNLGRIDGDGDADITNIPFLRGPPLEVNVPEQGSMKFLKSSNALVTTVTATLWISTVASKITVPAFTADQQPILLKPVNAKEGAPTPVFRITPDRGLSAAKTVTVFSSQIQYSQNVVLRFRGIDWPHVSVATLVPKDPIDVPASALK</sequence>
<keyword evidence="3" id="KW-1185">Reference proteome</keyword>
<dbReference type="Proteomes" id="UP000799444">
    <property type="component" value="Unassembled WGS sequence"/>
</dbReference>
<evidence type="ECO:0000256" key="1">
    <source>
        <dbReference type="SAM" id="MobiDB-lite"/>
    </source>
</evidence>
<dbReference type="OrthoDB" id="1933717at2759"/>
<comment type="caution">
    <text evidence="2">The sequence shown here is derived from an EMBL/GenBank/DDBJ whole genome shotgun (WGS) entry which is preliminary data.</text>
</comment>
<evidence type="ECO:0000313" key="2">
    <source>
        <dbReference type="EMBL" id="KAF2727051.1"/>
    </source>
</evidence>
<dbReference type="EMBL" id="ML996359">
    <property type="protein sequence ID" value="KAF2727051.1"/>
    <property type="molecule type" value="Genomic_DNA"/>
</dbReference>
<proteinExistence type="predicted"/>
<name>A0A9P4UVN8_9PLEO</name>
<accession>A0A9P4UVN8</accession>
<organism evidence="2 3">
    <name type="scientific">Polyplosphaeria fusca</name>
    <dbReference type="NCBI Taxonomy" id="682080"/>
    <lineage>
        <taxon>Eukaryota</taxon>
        <taxon>Fungi</taxon>
        <taxon>Dikarya</taxon>
        <taxon>Ascomycota</taxon>
        <taxon>Pezizomycotina</taxon>
        <taxon>Dothideomycetes</taxon>
        <taxon>Pleosporomycetidae</taxon>
        <taxon>Pleosporales</taxon>
        <taxon>Tetraplosphaeriaceae</taxon>
        <taxon>Polyplosphaeria</taxon>
    </lineage>
</organism>
<dbReference type="InterPro" id="IPR047975">
    <property type="entry name" value="Heme_bind_FMP"/>
</dbReference>
<dbReference type="AlphaFoldDB" id="A0A9P4UVN8"/>
<dbReference type="NCBIfam" id="NF040572">
    <property type="entry name" value="heme_bind_FMP"/>
    <property type="match status" value="1"/>
</dbReference>
<feature type="region of interest" description="Disordered" evidence="1">
    <location>
        <begin position="144"/>
        <end position="193"/>
    </location>
</feature>